<dbReference type="InterPro" id="IPR014567">
    <property type="entry name" value="UCP031900"/>
</dbReference>
<keyword evidence="4" id="KW-1185">Reference proteome</keyword>
<name>A0A0M7B9B3_9RHOB</name>
<proteinExistence type="predicted"/>
<feature type="signal peptide" evidence="1">
    <location>
        <begin position="1"/>
        <end position="22"/>
    </location>
</feature>
<dbReference type="OrthoDB" id="9798693at2"/>
<feature type="chain" id="PRO_5005809799" description="Phytase-like domain-containing protein" evidence="1">
    <location>
        <begin position="23"/>
        <end position="287"/>
    </location>
</feature>
<protein>
    <recommendedName>
        <fullName evidence="2">Phytase-like domain-containing protein</fullName>
    </recommendedName>
</protein>
<accession>A0A0M7B9B3</accession>
<dbReference type="EMBL" id="CYPR01000096">
    <property type="protein sequence ID" value="CUH38787.1"/>
    <property type="molecule type" value="Genomic_DNA"/>
</dbReference>
<feature type="domain" description="Phytase-like" evidence="2">
    <location>
        <begin position="38"/>
        <end position="271"/>
    </location>
</feature>
<dbReference type="AlphaFoldDB" id="A0A0M7B9B3"/>
<dbReference type="Pfam" id="PF13449">
    <property type="entry name" value="Phytase-like"/>
    <property type="match status" value="1"/>
</dbReference>
<dbReference type="PIRSF" id="PIRSF031900">
    <property type="entry name" value="UCP031900"/>
    <property type="match status" value="1"/>
</dbReference>
<evidence type="ECO:0000313" key="3">
    <source>
        <dbReference type="EMBL" id="CUH38787.1"/>
    </source>
</evidence>
<evidence type="ECO:0000313" key="4">
    <source>
        <dbReference type="Proteomes" id="UP000049455"/>
    </source>
</evidence>
<keyword evidence="1" id="KW-0732">Signal</keyword>
<evidence type="ECO:0000259" key="2">
    <source>
        <dbReference type="Pfam" id="PF13449"/>
    </source>
</evidence>
<dbReference type="InterPro" id="IPR027372">
    <property type="entry name" value="Phytase-like_dom"/>
</dbReference>
<dbReference type="RefSeq" id="WP_055663058.1">
    <property type="nucleotide sequence ID" value="NZ_CYPR01000096.1"/>
</dbReference>
<reference evidence="3 4" key="1">
    <citation type="submission" date="2015-09" db="EMBL/GenBank/DDBJ databases">
        <authorList>
            <person name="Jackson K.R."/>
            <person name="Lunt B.L."/>
            <person name="Fisher J.N.B."/>
            <person name="Gardner A.V."/>
            <person name="Bailey M.E."/>
            <person name="Deus L.M."/>
            <person name="Earl A.S."/>
            <person name="Gibby P.D."/>
            <person name="Hartmann K.A."/>
            <person name="Liu J.E."/>
            <person name="Manci A.M."/>
            <person name="Nielsen D.A."/>
            <person name="Solomon M.B."/>
            <person name="Breakwell D.P."/>
            <person name="Burnett S.H."/>
            <person name="Grose J.H."/>
        </authorList>
    </citation>
    <scope>NUCLEOTIDE SEQUENCE [LARGE SCALE GENOMIC DNA]</scope>
    <source>
        <strain evidence="3 4">CECT 7799</strain>
    </source>
</reference>
<evidence type="ECO:0000256" key="1">
    <source>
        <dbReference type="SAM" id="SignalP"/>
    </source>
</evidence>
<dbReference type="STRING" id="313367.JSE7799_01506"/>
<gene>
    <name evidence="3" type="ORF">JSE7799_01506</name>
</gene>
<dbReference type="SUPFAM" id="SSF101898">
    <property type="entry name" value="NHL repeat"/>
    <property type="match status" value="1"/>
</dbReference>
<organism evidence="3 4">
    <name type="scientific">Jannaschia seosinensis</name>
    <dbReference type="NCBI Taxonomy" id="313367"/>
    <lineage>
        <taxon>Bacteria</taxon>
        <taxon>Pseudomonadati</taxon>
        <taxon>Pseudomonadota</taxon>
        <taxon>Alphaproteobacteria</taxon>
        <taxon>Rhodobacterales</taxon>
        <taxon>Roseobacteraceae</taxon>
        <taxon>Jannaschia</taxon>
    </lineage>
</organism>
<sequence length="287" mass="31821">MRSRSRRALALILALFAAPATGAELLGRHVWSPEIAEAGGYSALWLGPDGAEMVVLSDRGGWVRGRLERGPDGAVVDVRIADRGMLQRSTGGPLRGREKDAESIARVGDAFFVSFEGMSRVMRYPTINAKPEWIPQYESFATLPDNRGLEALAADAEGRLYAVPEWPPGRRETFPVFRFADRRWSTPFNLSVEDSYMVTGADFGPGGRLYVLERKLTISGFRSRVRSFAPDGTDARVELETRGGVHDNLEGIAIWRDAAGRLRATMVSDDNQLPWLQTTEFVDYVLD</sequence>
<dbReference type="Proteomes" id="UP000049455">
    <property type="component" value="Unassembled WGS sequence"/>
</dbReference>